<name>T2GB27_MEGG1</name>
<dbReference type="AlphaFoldDB" id="T2GB27"/>
<dbReference type="OrthoDB" id="5450760at2"/>
<dbReference type="eggNOG" id="COG2890">
    <property type="taxonomic scope" value="Bacteria"/>
</dbReference>
<dbReference type="PATRIC" id="fig|1121448.10.peg.1663"/>
<dbReference type="HOGENOM" id="CLU_082963_0_0_7"/>
<proteinExistence type="predicted"/>
<reference evidence="1 2" key="1">
    <citation type="journal article" date="2013" name="J. Bacteriol.">
        <title>Roles of HynAB and Ech, the only two hydrogenases found in the model sulfate reducer Desulfovibrio gigas.</title>
        <authorList>
            <person name="Morais-Silva F.O."/>
            <person name="Santos C.I."/>
            <person name="Rodrigues R."/>
            <person name="Pereira I.A."/>
            <person name="Rodrigues-Pousada C."/>
        </authorList>
    </citation>
    <scope>NUCLEOTIDE SEQUENCE [LARGE SCALE GENOMIC DNA]</scope>
    <source>
        <strain evidence="2">ATCC 19364 / DSM 1382 / NCIMB 9332 / VKM B-1759</strain>
    </source>
</reference>
<dbReference type="InterPro" id="IPR019410">
    <property type="entry name" value="Methyltransf_16"/>
</dbReference>
<dbReference type="GO" id="GO:0008168">
    <property type="term" value="F:methyltransferase activity"/>
    <property type="evidence" value="ECO:0007669"/>
    <property type="project" value="UniProtKB-KW"/>
</dbReference>
<organism evidence="1 2">
    <name type="scientific">Megalodesulfovibrio gigas (strain ATCC 19364 / DSM 1382 / NCIMB 9332 / VKM B-1759)</name>
    <name type="common">Desulfovibrio gigas</name>
    <dbReference type="NCBI Taxonomy" id="1121448"/>
    <lineage>
        <taxon>Bacteria</taxon>
        <taxon>Pseudomonadati</taxon>
        <taxon>Thermodesulfobacteriota</taxon>
        <taxon>Desulfovibrionia</taxon>
        <taxon>Desulfovibrionales</taxon>
        <taxon>Desulfovibrionaceae</taxon>
        <taxon>Megalodesulfovibrio</taxon>
    </lineage>
</organism>
<dbReference type="Pfam" id="PF10294">
    <property type="entry name" value="Methyltransf_16"/>
    <property type="match status" value="1"/>
</dbReference>
<gene>
    <name evidence="1" type="ORF">DGI_1679</name>
</gene>
<dbReference type="PANTHER" id="PTHR14614">
    <property type="entry name" value="HEPATOCELLULAR CARCINOMA-ASSOCIATED ANTIGEN"/>
    <property type="match status" value="1"/>
</dbReference>
<reference evidence="2" key="2">
    <citation type="submission" date="2013-07" db="EMBL/GenBank/DDBJ databases">
        <authorList>
            <person name="Morais-Silva F.O."/>
            <person name="Rezende A.M."/>
            <person name="Pimentel C."/>
            <person name="Resende D.M."/>
            <person name="Santos C.I."/>
            <person name="Clemente C."/>
            <person name="de Oliveira L.M."/>
            <person name="da Silva S.M."/>
            <person name="Costa D.A."/>
            <person name="Varela-Raposo A."/>
            <person name="Horacio E.C.A."/>
            <person name="Matos M."/>
            <person name="Flores O."/>
            <person name="Ruiz J.C."/>
            <person name="Rodrigues-Pousada C."/>
        </authorList>
    </citation>
    <scope>NUCLEOTIDE SEQUENCE [LARGE SCALE GENOMIC DNA]</scope>
    <source>
        <strain evidence="2">ATCC 19364 / DSM 1382 / NCIMB 9332 / VKM B-1759</strain>
    </source>
</reference>
<dbReference type="GO" id="GO:0032259">
    <property type="term" value="P:methylation"/>
    <property type="evidence" value="ECO:0007669"/>
    <property type="project" value="UniProtKB-KW"/>
</dbReference>
<evidence type="ECO:0000313" key="1">
    <source>
        <dbReference type="EMBL" id="AGW13498.1"/>
    </source>
</evidence>
<dbReference type="InterPro" id="IPR029063">
    <property type="entry name" value="SAM-dependent_MTases_sf"/>
</dbReference>
<sequence length="239" mass="25787">MTMHQTTDLDALLAQLAEAYPVAFEAVTLDGLTLDVLQIADLSAYLDRMLQQAGTQPAQLPLFAKLWSGALMLGYVVKRMPLPPQARVLELGAGVGLCGMVAAARGLQTVLADAHPHALGFLQAGVLKNGLSATAQVLPLDASFDAMADRYELILAVEPDLDPESMRALAKRLVRRLAPTATAQCLLAFNYGRNVKKLMGILEKDFHIQQQVVGAKAGEALEDKRLVAIYRCTPRKIVS</sequence>
<dbReference type="KEGG" id="dgg:DGI_1679"/>
<dbReference type="RefSeq" id="WP_021760353.1">
    <property type="nucleotide sequence ID" value="NC_022444.1"/>
</dbReference>
<dbReference type="Gene3D" id="3.40.50.150">
    <property type="entry name" value="Vaccinia Virus protein VP39"/>
    <property type="match status" value="1"/>
</dbReference>
<keyword evidence="1" id="KW-0808">Transferase</keyword>
<dbReference type="SUPFAM" id="SSF53335">
    <property type="entry name" value="S-adenosyl-L-methionine-dependent methyltransferases"/>
    <property type="match status" value="1"/>
</dbReference>
<dbReference type="EMBL" id="CP006585">
    <property type="protein sequence ID" value="AGW13498.1"/>
    <property type="molecule type" value="Genomic_DNA"/>
</dbReference>
<evidence type="ECO:0000313" key="2">
    <source>
        <dbReference type="Proteomes" id="UP000016587"/>
    </source>
</evidence>
<keyword evidence="1" id="KW-0489">Methyltransferase</keyword>
<keyword evidence="2" id="KW-1185">Reference proteome</keyword>
<protein>
    <submittedName>
        <fullName evidence="1">Putative O-Methyltransferase</fullName>
    </submittedName>
</protein>
<dbReference type="Proteomes" id="UP000016587">
    <property type="component" value="Chromosome"/>
</dbReference>
<dbReference type="PANTHER" id="PTHR14614:SF132">
    <property type="entry name" value="PROTEIN-LYSINE METHYLTRANSFERASE C42C1.13"/>
    <property type="match status" value="1"/>
</dbReference>
<accession>T2GB27</accession>
<dbReference type="STRING" id="1121448.DGI_1679"/>